<organism evidence="2 3">
    <name type="scientific">Hyphobacterium lacteum</name>
    <dbReference type="NCBI Taxonomy" id="3116575"/>
    <lineage>
        <taxon>Bacteria</taxon>
        <taxon>Pseudomonadati</taxon>
        <taxon>Pseudomonadota</taxon>
        <taxon>Alphaproteobacteria</taxon>
        <taxon>Maricaulales</taxon>
        <taxon>Maricaulaceae</taxon>
        <taxon>Hyphobacterium</taxon>
    </lineage>
</organism>
<dbReference type="PROSITE" id="PS00372">
    <property type="entry name" value="PTS_EIIA_TYPE_2_HIS"/>
    <property type="match status" value="1"/>
</dbReference>
<evidence type="ECO:0000313" key="3">
    <source>
        <dbReference type="Proteomes" id="UP001354971"/>
    </source>
</evidence>
<dbReference type="Gene3D" id="3.40.930.10">
    <property type="entry name" value="Mannitol-specific EII, Chain A"/>
    <property type="match status" value="1"/>
</dbReference>
<dbReference type="PROSITE" id="PS51094">
    <property type="entry name" value="PTS_EIIA_TYPE_2"/>
    <property type="match status" value="1"/>
</dbReference>
<keyword evidence="2" id="KW-0813">Transport</keyword>
<dbReference type="PANTHER" id="PTHR47738:SF1">
    <property type="entry name" value="NITROGEN REGULATORY PROTEIN"/>
    <property type="match status" value="1"/>
</dbReference>
<proteinExistence type="predicted"/>
<dbReference type="SUPFAM" id="SSF55804">
    <property type="entry name" value="Phoshotransferase/anion transport protein"/>
    <property type="match status" value="1"/>
</dbReference>
<protein>
    <submittedName>
        <fullName evidence="2">PTS sugar transporter subunit IIA</fullName>
    </submittedName>
</protein>
<sequence length="167" mass="18065">MTTLLQTDYRTRNMALSDLLSADAVLGTISATNRKQALQILCEAAASRLELDSREILDAVMDRERLGSTGVGDGVAIPHARLDGISGVFGLFARLKTPIDFDAIDGRPVDLVFLLLAPEAASTEHLKALARVSRVFRREDVRARLRSTETRDGMVALLAQEASSDAA</sequence>
<accession>A0ABU7LSU9</accession>
<name>A0ABU7LSU9_9PROT</name>
<dbReference type="CDD" id="cd00211">
    <property type="entry name" value="PTS_IIA_fru"/>
    <property type="match status" value="1"/>
</dbReference>
<comment type="caution">
    <text evidence="2">The sequence shown here is derived from an EMBL/GenBank/DDBJ whole genome shotgun (WGS) entry which is preliminary data.</text>
</comment>
<keyword evidence="3" id="KW-1185">Reference proteome</keyword>
<reference evidence="2 3" key="1">
    <citation type="submission" date="2024-01" db="EMBL/GenBank/DDBJ databases">
        <title>Hyphobacterium bacterium isolated from marine sediment.</title>
        <authorList>
            <person name="Zhao S."/>
        </authorList>
    </citation>
    <scope>NUCLEOTIDE SEQUENCE [LARGE SCALE GENOMIC DNA]</scope>
    <source>
        <strain evidence="3">HN65</strain>
    </source>
</reference>
<gene>
    <name evidence="2" type="ORF">V0U79_11375</name>
</gene>
<dbReference type="InterPro" id="IPR002178">
    <property type="entry name" value="PTS_EIIA_type-2_dom"/>
</dbReference>
<dbReference type="Pfam" id="PF00359">
    <property type="entry name" value="PTS_EIIA_2"/>
    <property type="match status" value="1"/>
</dbReference>
<evidence type="ECO:0000313" key="2">
    <source>
        <dbReference type="EMBL" id="MEE2526972.1"/>
    </source>
</evidence>
<dbReference type="RefSeq" id="WP_330199636.1">
    <property type="nucleotide sequence ID" value="NZ_JAZDRP010000007.1"/>
</dbReference>
<dbReference type="Proteomes" id="UP001354971">
    <property type="component" value="Unassembled WGS sequence"/>
</dbReference>
<keyword evidence="2" id="KW-0762">Sugar transport</keyword>
<evidence type="ECO:0000259" key="1">
    <source>
        <dbReference type="PROSITE" id="PS51094"/>
    </source>
</evidence>
<dbReference type="EMBL" id="JAZDRP010000007">
    <property type="protein sequence ID" value="MEE2526972.1"/>
    <property type="molecule type" value="Genomic_DNA"/>
</dbReference>
<feature type="domain" description="PTS EIIA type-2" evidence="1">
    <location>
        <begin position="18"/>
        <end position="161"/>
    </location>
</feature>
<dbReference type="PANTHER" id="PTHR47738">
    <property type="entry name" value="PTS SYSTEM FRUCTOSE-LIKE EIIA COMPONENT-RELATED"/>
    <property type="match status" value="1"/>
</dbReference>
<dbReference type="InterPro" id="IPR051541">
    <property type="entry name" value="PTS_SugarTrans_NitroReg"/>
</dbReference>
<dbReference type="InterPro" id="IPR016152">
    <property type="entry name" value="PTrfase/Anion_transptr"/>
</dbReference>